<accession>A0ACB7ZQJ8</accession>
<gene>
    <name evidence="1" type="ORF">BJ138DRAFT_1168176</name>
</gene>
<keyword evidence="2" id="KW-1185">Reference proteome</keyword>
<reference evidence="1" key="1">
    <citation type="journal article" date="2021" name="New Phytol.">
        <title>Evolutionary innovations through gain and loss of genes in the ectomycorrhizal Boletales.</title>
        <authorList>
            <person name="Wu G."/>
            <person name="Miyauchi S."/>
            <person name="Morin E."/>
            <person name="Kuo A."/>
            <person name="Drula E."/>
            <person name="Varga T."/>
            <person name="Kohler A."/>
            <person name="Feng B."/>
            <person name="Cao Y."/>
            <person name="Lipzen A."/>
            <person name="Daum C."/>
            <person name="Hundley H."/>
            <person name="Pangilinan J."/>
            <person name="Johnson J."/>
            <person name="Barry K."/>
            <person name="LaButti K."/>
            <person name="Ng V."/>
            <person name="Ahrendt S."/>
            <person name="Min B."/>
            <person name="Choi I.G."/>
            <person name="Park H."/>
            <person name="Plett J.M."/>
            <person name="Magnuson J."/>
            <person name="Spatafora J.W."/>
            <person name="Nagy L.G."/>
            <person name="Henrissat B."/>
            <person name="Grigoriev I.V."/>
            <person name="Yang Z.L."/>
            <person name="Xu J."/>
            <person name="Martin F.M."/>
        </authorList>
    </citation>
    <scope>NUCLEOTIDE SEQUENCE</scope>
    <source>
        <strain evidence="1">ATCC 28755</strain>
    </source>
</reference>
<comment type="caution">
    <text evidence="1">The sequence shown here is derived from an EMBL/GenBank/DDBJ whole genome shotgun (WGS) entry which is preliminary data.</text>
</comment>
<sequence length="197" mass="21897">MALWRYLNIDHKNHTPPSTIIQSPNSIFPGKTKRPQMRAVLRASAITVAILCTLSSVTRTSAKCVHSNPFALSLAIYESKHCETHDTDDHHVYELEKHPLSEKWDEHGCQCLNFIDWMLEGTCSLVFTPGRHGGWMHLLLDADCSPPYETDDDDGEEDSSTCKQGVGRRIGGGGSVSRGRAYSWGRCGRWSAPLTGI</sequence>
<evidence type="ECO:0000313" key="1">
    <source>
        <dbReference type="EMBL" id="KAH7903411.1"/>
    </source>
</evidence>
<evidence type="ECO:0000313" key="2">
    <source>
        <dbReference type="Proteomes" id="UP000790377"/>
    </source>
</evidence>
<feature type="non-terminal residue" evidence="1">
    <location>
        <position position="197"/>
    </location>
</feature>
<dbReference type="EMBL" id="MU268992">
    <property type="protein sequence ID" value="KAH7903411.1"/>
    <property type="molecule type" value="Genomic_DNA"/>
</dbReference>
<proteinExistence type="predicted"/>
<name>A0ACB7ZQJ8_9AGAM</name>
<dbReference type="Proteomes" id="UP000790377">
    <property type="component" value="Unassembled WGS sequence"/>
</dbReference>
<organism evidence="1 2">
    <name type="scientific">Hygrophoropsis aurantiaca</name>
    <dbReference type="NCBI Taxonomy" id="72124"/>
    <lineage>
        <taxon>Eukaryota</taxon>
        <taxon>Fungi</taxon>
        <taxon>Dikarya</taxon>
        <taxon>Basidiomycota</taxon>
        <taxon>Agaricomycotina</taxon>
        <taxon>Agaricomycetes</taxon>
        <taxon>Agaricomycetidae</taxon>
        <taxon>Boletales</taxon>
        <taxon>Coniophorineae</taxon>
        <taxon>Hygrophoropsidaceae</taxon>
        <taxon>Hygrophoropsis</taxon>
    </lineage>
</organism>
<protein>
    <submittedName>
        <fullName evidence="1">Uncharacterized protein</fullName>
    </submittedName>
</protein>